<reference evidence="1" key="1">
    <citation type="submission" date="2016-01" db="EMBL/GenBank/DDBJ databases">
        <authorList>
            <person name="Mcilroy J.S."/>
            <person name="Karst M S."/>
            <person name="Albertsen M."/>
        </authorList>
    </citation>
    <scope>NUCLEOTIDE SEQUENCE</scope>
    <source>
        <strain evidence="1">Cfx-K</strain>
    </source>
</reference>
<keyword evidence="2" id="KW-1185">Reference proteome</keyword>
<organism evidence="1 2">
    <name type="scientific">Candidatus Promineifilum breve</name>
    <dbReference type="NCBI Taxonomy" id="1806508"/>
    <lineage>
        <taxon>Bacteria</taxon>
        <taxon>Bacillati</taxon>
        <taxon>Chloroflexota</taxon>
        <taxon>Ardenticatenia</taxon>
        <taxon>Candidatus Promineifilales</taxon>
        <taxon>Candidatus Promineifilaceae</taxon>
        <taxon>Candidatus Promineifilum</taxon>
    </lineage>
</organism>
<dbReference type="AlphaFoldDB" id="A0A160T1B3"/>
<dbReference type="EMBL" id="LN890655">
    <property type="protein sequence ID" value="CUS03334.2"/>
    <property type="molecule type" value="Genomic_DNA"/>
</dbReference>
<proteinExistence type="predicted"/>
<gene>
    <name evidence="1" type="ORF">CFX0092_A1456</name>
</gene>
<dbReference type="Proteomes" id="UP000215027">
    <property type="component" value="Chromosome I"/>
</dbReference>
<accession>A0A160T1B3</accession>
<sequence length="67" mass="7905">MVLVPHSTRFVKRTTNPLRLPYEKVLDNLNPISRLLRNLEICLSLVKGLQIAPTHHSVFPYFMDQWF</sequence>
<protein>
    <submittedName>
        <fullName evidence="1">Uncharacterized protein</fullName>
    </submittedName>
</protein>
<dbReference type="KEGG" id="pbf:CFX0092_A1456"/>
<name>A0A160T1B3_9CHLR</name>
<evidence type="ECO:0000313" key="2">
    <source>
        <dbReference type="Proteomes" id="UP000215027"/>
    </source>
</evidence>
<evidence type="ECO:0000313" key="1">
    <source>
        <dbReference type="EMBL" id="CUS03334.2"/>
    </source>
</evidence>